<sequence length="285" mass="31826">MTTGIEQRSKQVVSSQIIDAGTLDEVFAPYDGPYVHIKVLLDVAAAAALLLLLSPIMLVAAMAVKLTSRGPVFYRQPRLGREGQVFRVWKFRTMIDNAEAGTGPVWSTSGDPRITPIGKILRDTHIDEFPQLFNVLSGSMSLVGPRPERPQIAEELELEIPAYRHRLLVRPGITGFAQVRLPADSTLSGVRHKLAYDLYYIQHMGPLIDFKILLRTAINFVWSVSDVTITSVRLPRKDVVEKLLPFLMDEAGAHETFSLPAQRKPGELRRSYDKPLAEAKLVHHS</sequence>
<feature type="domain" description="Bacterial sugar transferase" evidence="3">
    <location>
        <begin position="38"/>
        <end position="220"/>
    </location>
</feature>
<comment type="similarity">
    <text evidence="1">Belongs to the bacterial sugar transferase family.</text>
</comment>
<evidence type="ECO:0000259" key="3">
    <source>
        <dbReference type="Pfam" id="PF02397"/>
    </source>
</evidence>
<protein>
    <submittedName>
        <fullName evidence="4">Sugar transferase</fullName>
    </submittedName>
</protein>
<accession>A0A7C2JZJ1</accession>
<gene>
    <name evidence="4" type="ORF">ENQ76_04645</name>
</gene>
<dbReference type="AlphaFoldDB" id="A0A7C2JZJ1"/>
<organism evidence="4">
    <name type="scientific">Schlesneria paludicola</name>
    <dbReference type="NCBI Taxonomy" id="360056"/>
    <lineage>
        <taxon>Bacteria</taxon>
        <taxon>Pseudomonadati</taxon>
        <taxon>Planctomycetota</taxon>
        <taxon>Planctomycetia</taxon>
        <taxon>Planctomycetales</taxon>
        <taxon>Planctomycetaceae</taxon>
        <taxon>Schlesneria</taxon>
    </lineage>
</organism>
<dbReference type="PANTHER" id="PTHR30576">
    <property type="entry name" value="COLANIC BIOSYNTHESIS UDP-GLUCOSE LIPID CARRIER TRANSFERASE"/>
    <property type="match status" value="1"/>
</dbReference>
<keyword evidence="4" id="KW-0808">Transferase</keyword>
<feature type="transmembrane region" description="Helical" evidence="2">
    <location>
        <begin position="43"/>
        <end position="64"/>
    </location>
</feature>
<name>A0A7C2JZJ1_9PLAN</name>
<evidence type="ECO:0000313" key="4">
    <source>
        <dbReference type="EMBL" id="HEN14743.1"/>
    </source>
</evidence>
<keyword evidence="2" id="KW-0812">Transmembrane</keyword>
<evidence type="ECO:0000256" key="2">
    <source>
        <dbReference type="SAM" id="Phobius"/>
    </source>
</evidence>
<dbReference type="GO" id="GO:0016780">
    <property type="term" value="F:phosphotransferase activity, for other substituted phosphate groups"/>
    <property type="evidence" value="ECO:0007669"/>
    <property type="project" value="TreeGrafter"/>
</dbReference>
<proteinExistence type="inferred from homology"/>
<dbReference type="PANTHER" id="PTHR30576:SF0">
    <property type="entry name" value="UNDECAPRENYL-PHOSPHATE N-ACETYLGALACTOSAMINYL 1-PHOSPHATE TRANSFERASE-RELATED"/>
    <property type="match status" value="1"/>
</dbReference>
<keyword evidence="2" id="KW-0472">Membrane</keyword>
<dbReference type="Pfam" id="PF02397">
    <property type="entry name" value="Bac_transf"/>
    <property type="match status" value="1"/>
</dbReference>
<comment type="caution">
    <text evidence="4">The sequence shown here is derived from an EMBL/GenBank/DDBJ whole genome shotgun (WGS) entry which is preliminary data.</text>
</comment>
<reference evidence="4" key="1">
    <citation type="journal article" date="2020" name="mSystems">
        <title>Genome- and Community-Level Interaction Insights into Carbon Utilization and Element Cycling Functions of Hydrothermarchaeota in Hydrothermal Sediment.</title>
        <authorList>
            <person name="Zhou Z."/>
            <person name="Liu Y."/>
            <person name="Xu W."/>
            <person name="Pan J."/>
            <person name="Luo Z.H."/>
            <person name="Li M."/>
        </authorList>
    </citation>
    <scope>NUCLEOTIDE SEQUENCE [LARGE SCALE GENOMIC DNA]</scope>
    <source>
        <strain evidence="4">SpSt-339</strain>
    </source>
</reference>
<keyword evidence="2" id="KW-1133">Transmembrane helix</keyword>
<dbReference type="EMBL" id="DSOK01000139">
    <property type="protein sequence ID" value="HEN14743.1"/>
    <property type="molecule type" value="Genomic_DNA"/>
</dbReference>
<dbReference type="InterPro" id="IPR003362">
    <property type="entry name" value="Bact_transf"/>
</dbReference>
<evidence type="ECO:0000256" key="1">
    <source>
        <dbReference type="ARBA" id="ARBA00006464"/>
    </source>
</evidence>